<proteinExistence type="predicted"/>
<accession>A0AA42L3H9</accession>
<organism evidence="3 4">
    <name type="scientific">Comamonas aquatica</name>
    <dbReference type="NCBI Taxonomy" id="225991"/>
    <lineage>
        <taxon>Bacteria</taxon>
        <taxon>Pseudomonadati</taxon>
        <taxon>Pseudomonadota</taxon>
        <taxon>Betaproteobacteria</taxon>
        <taxon>Burkholderiales</taxon>
        <taxon>Comamonadaceae</taxon>
        <taxon>Comamonas</taxon>
    </lineage>
</organism>
<protein>
    <submittedName>
        <fullName evidence="3">Uncharacterized protein</fullName>
    </submittedName>
</protein>
<evidence type="ECO:0000256" key="1">
    <source>
        <dbReference type="SAM" id="MobiDB-lite"/>
    </source>
</evidence>
<feature type="region of interest" description="Disordered" evidence="1">
    <location>
        <begin position="63"/>
        <end position="121"/>
    </location>
</feature>
<feature type="compositionally biased region" description="Low complexity" evidence="1">
    <location>
        <begin position="66"/>
        <end position="83"/>
    </location>
</feature>
<reference evidence="3" key="1">
    <citation type="submission" date="2022-09" db="EMBL/GenBank/DDBJ databases">
        <title>Intensive care unit water sources are persistently colonized with multi-drug resistant bacteria and are the site of extensive horizontal gene transfer of antibiotic resistance genes.</title>
        <authorList>
            <person name="Diorio-Toth L."/>
        </authorList>
    </citation>
    <scope>NUCLEOTIDE SEQUENCE</scope>
    <source>
        <strain evidence="3">GD04130</strain>
    </source>
</reference>
<gene>
    <name evidence="3" type="ORF">N7330_16035</name>
</gene>
<dbReference type="Proteomes" id="UP001158297">
    <property type="component" value="Unassembled WGS sequence"/>
</dbReference>
<evidence type="ECO:0000313" key="3">
    <source>
        <dbReference type="EMBL" id="MDH0364548.1"/>
    </source>
</evidence>
<feature type="compositionally biased region" description="Low complexity" evidence="1">
    <location>
        <begin position="99"/>
        <end position="118"/>
    </location>
</feature>
<keyword evidence="2" id="KW-1133">Transmembrane helix</keyword>
<dbReference type="RefSeq" id="WP_279842999.1">
    <property type="nucleotide sequence ID" value="NZ_JAOCIQ010000033.1"/>
</dbReference>
<feature type="transmembrane region" description="Helical" evidence="2">
    <location>
        <begin position="130"/>
        <end position="156"/>
    </location>
</feature>
<evidence type="ECO:0000313" key="4">
    <source>
        <dbReference type="Proteomes" id="UP001158297"/>
    </source>
</evidence>
<name>A0AA42L3H9_9BURK</name>
<dbReference type="AlphaFoldDB" id="A0AA42L3H9"/>
<keyword evidence="2" id="KW-0812">Transmembrane</keyword>
<comment type="caution">
    <text evidence="3">The sequence shown here is derived from an EMBL/GenBank/DDBJ whole genome shotgun (WGS) entry which is preliminary data.</text>
</comment>
<keyword evidence="2" id="KW-0472">Membrane</keyword>
<dbReference type="EMBL" id="JAODZU010000022">
    <property type="protein sequence ID" value="MDH0364548.1"/>
    <property type="molecule type" value="Genomic_DNA"/>
</dbReference>
<sequence length="170" mass="17776">MSTSDYEGPRGGDYARYVDELLRASPLHQSLGQVLREASRSDFSGEVLSPGAQPGSVLTRVRERAQAAMAQAQQQAQQQAQTASRSPAGKTSPKKAGDRAALAARQAPPKPATPAAGPRSPWFRITPGRVVGLLILAVLSVALPGLGALVLLFAIINAVRRGIRSASESA</sequence>
<evidence type="ECO:0000256" key="2">
    <source>
        <dbReference type="SAM" id="Phobius"/>
    </source>
</evidence>